<name>A0A9D4IA62_DREPO</name>
<dbReference type="Proteomes" id="UP000828390">
    <property type="component" value="Unassembled WGS sequence"/>
</dbReference>
<reference evidence="1" key="2">
    <citation type="submission" date="2020-11" db="EMBL/GenBank/DDBJ databases">
        <authorList>
            <person name="McCartney M.A."/>
            <person name="Auch B."/>
            <person name="Kono T."/>
            <person name="Mallez S."/>
            <person name="Becker A."/>
            <person name="Gohl D.M."/>
            <person name="Silverstein K.A.T."/>
            <person name="Koren S."/>
            <person name="Bechman K.B."/>
            <person name="Herman A."/>
            <person name="Abrahante J.E."/>
            <person name="Garbe J."/>
        </authorList>
    </citation>
    <scope>NUCLEOTIDE SEQUENCE</scope>
    <source>
        <strain evidence="1">Duluth1</strain>
        <tissue evidence="1">Whole animal</tissue>
    </source>
</reference>
<keyword evidence="2" id="KW-1185">Reference proteome</keyword>
<accession>A0A9D4IA62</accession>
<protein>
    <submittedName>
        <fullName evidence="1">Uncharacterized protein</fullName>
    </submittedName>
</protein>
<evidence type="ECO:0000313" key="1">
    <source>
        <dbReference type="EMBL" id="KAH3752633.1"/>
    </source>
</evidence>
<dbReference type="EMBL" id="JAIWYP010000010">
    <property type="protein sequence ID" value="KAH3752633.1"/>
    <property type="molecule type" value="Genomic_DNA"/>
</dbReference>
<sequence length="78" mass="8926">MLYGTENPISLDELRFKKFSVKEASSTCHLEVISLPPTSAAVKFHSLRVYFQTKVWIGDNSLNPLNYGCKLSRERCFL</sequence>
<proteinExistence type="predicted"/>
<dbReference type="AlphaFoldDB" id="A0A9D4IA62"/>
<organism evidence="1 2">
    <name type="scientific">Dreissena polymorpha</name>
    <name type="common">Zebra mussel</name>
    <name type="synonym">Mytilus polymorpha</name>
    <dbReference type="NCBI Taxonomy" id="45954"/>
    <lineage>
        <taxon>Eukaryota</taxon>
        <taxon>Metazoa</taxon>
        <taxon>Spiralia</taxon>
        <taxon>Lophotrochozoa</taxon>
        <taxon>Mollusca</taxon>
        <taxon>Bivalvia</taxon>
        <taxon>Autobranchia</taxon>
        <taxon>Heteroconchia</taxon>
        <taxon>Euheterodonta</taxon>
        <taxon>Imparidentia</taxon>
        <taxon>Neoheterodontei</taxon>
        <taxon>Myida</taxon>
        <taxon>Dreissenoidea</taxon>
        <taxon>Dreissenidae</taxon>
        <taxon>Dreissena</taxon>
    </lineage>
</organism>
<comment type="caution">
    <text evidence="1">The sequence shown here is derived from an EMBL/GenBank/DDBJ whole genome shotgun (WGS) entry which is preliminary data.</text>
</comment>
<evidence type="ECO:0000313" key="2">
    <source>
        <dbReference type="Proteomes" id="UP000828390"/>
    </source>
</evidence>
<reference evidence="1" key="1">
    <citation type="journal article" date="2019" name="bioRxiv">
        <title>The Genome of the Zebra Mussel, Dreissena polymorpha: A Resource for Invasive Species Research.</title>
        <authorList>
            <person name="McCartney M.A."/>
            <person name="Auch B."/>
            <person name="Kono T."/>
            <person name="Mallez S."/>
            <person name="Zhang Y."/>
            <person name="Obille A."/>
            <person name="Becker A."/>
            <person name="Abrahante J.E."/>
            <person name="Garbe J."/>
            <person name="Badalamenti J.P."/>
            <person name="Herman A."/>
            <person name="Mangelson H."/>
            <person name="Liachko I."/>
            <person name="Sullivan S."/>
            <person name="Sone E.D."/>
            <person name="Koren S."/>
            <person name="Silverstein K.A.T."/>
            <person name="Beckman K.B."/>
            <person name="Gohl D.M."/>
        </authorList>
    </citation>
    <scope>NUCLEOTIDE SEQUENCE</scope>
    <source>
        <strain evidence="1">Duluth1</strain>
        <tissue evidence="1">Whole animal</tissue>
    </source>
</reference>
<gene>
    <name evidence="1" type="ORF">DPMN_187254</name>
</gene>